<dbReference type="GO" id="GO:0005886">
    <property type="term" value="C:plasma membrane"/>
    <property type="evidence" value="ECO:0007669"/>
    <property type="project" value="UniProtKB-SubCell"/>
</dbReference>
<dbReference type="InterPro" id="IPR027417">
    <property type="entry name" value="P-loop_NTPase"/>
</dbReference>
<dbReference type="EMBL" id="MFQD01000043">
    <property type="protein sequence ID" value="OGH67513.1"/>
    <property type="molecule type" value="Genomic_DNA"/>
</dbReference>
<comment type="caution">
    <text evidence="18">The sequence shown here is derived from an EMBL/GenBank/DDBJ whole genome shotgun (WGS) entry which is preliminary data.</text>
</comment>
<feature type="transmembrane region" description="Helical" evidence="16">
    <location>
        <begin position="143"/>
        <end position="162"/>
    </location>
</feature>
<evidence type="ECO:0000256" key="6">
    <source>
        <dbReference type="ARBA" id="ARBA00022741"/>
    </source>
</evidence>
<dbReference type="GO" id="GO:0005524">
    <property type="term" value="F:ATP binding"/>
    <property type="evidence" value="ECO:0007669"/>
    <property type="project" value="UniProtKB-UniRule"/>
</dbReference>
<evidence type="ECO:0000256" key="1">
    <source>
        <dbReference type="ARBA" id="ARBA00004651"/>
    </source>
</evidence>
<evidence type="ECO:0000313" key="19">
    <source>
        <dbReference type="Proteomes" id="UP000176532"/>
    </source>
</evidence>
<evidence type="ECO:0000256" key="15">
    <source>
        <dbReference type="SAM" id="MobiDB-lite"/>
    </source>
</evidence>
<dbReference type="Gene3D" id="3.30.980.40">
    <property type="match status" value="1"/>
</dbReference>
<dbReference type="PROSITE" id="PS50901">
    <property type="entry name" value="FTSK"/>
    <property type="match status" value="1"/>
</dbReference>
<dbReference type="InterPro" id="IPR041027">
    <property type="entry name" value="FtsK_alpha"/>
</dbReference>
<evidence type="ECO:0000256" key="12">
    <source>
        <dbReference type="ARBA" id="ARBA00023306"/>
    </source>
</evidence>
<reference evidence="18 19" key="1">
    <citation type="journal article" date="2016" name="Nat. Commun.">
        <title>Thousands of microbial genomes shed light on interconnected biogeochemical processes in an aquifer system.</title>
        <authorList>
            <person name="Anantharaman K."/>
            <person name="Brown C.T."/>
            <person name="Hug L.A."/>
            <person name="Sharon I."/>
            <person name="Castelle C.J."/>
            <person name="Probst A.J."/>
            <person name="Thomas B.C."/>
            <person name="Singh A."/>
            <person name="Wilkins M.J."/>
            <person name="Karaoz U."/>
            <person name="Brodie E.L."/>
            <person name="Williams K.H."/>
            <person name="Hubbard S.S."/>
            <person name="Banfield J.F."/>
        </authorList>
    </citation>
    <scope>NUCLEOTIDE SEQUENCE [LARGE SCALE GENOMIC DNA]</scope>
</reference>
<dbReference type="Pfam" id="PF13491">
    <property type="entry name" value="FtsK_4TM"/>
    <property type="match status" value="1"/>
</dbReference>
<keyword evidence="11 16" id="KW-0472">Membrane</keyword>
<feature type="transmembrane region" description="Helical" evidence="16">
    <location>
        <begin position="112"/>
        <end position="131"/>
    </location>
</feature>
<feature type="transmembrane region" description="Helical" evidence="16">
    <location>
        <begin position="46"/>
        <end position="71"/>
    </location>
</feature>
<feature type="compositionally biased region" description="Polar residues" evidence="15">
    <location>
        <begin position="1"/>
        <end position="16"/>
    </location>
</feature>
<feature type="compositionally biased region" description="Acidic residues" evidence="15">
    <location>
        <begin position="235"/>
        <end position="248"/>
    </location>
</feature>
<dbReference type="STRING" id="1798682.A3C15_03660"/>
<dbReference type="SMART" id="SM00843">
    <property type="entry name" value="Ftsk_gamma"/>
    <property type="match status" value="1"/>
</dbReference>
<dbReference type="SMART" id="SM00382">
    <property type="entry name" value="AAA"/>
    <property type="match status" value="1"/>
</dbReference>
<feature type="transmembrane region" description="Helical" evidence="16">
    <location>
        <begin position="77"/>
        <end position="100"/>
    </location>
</feature>
<dbReference type="GO" id="GO:0051301">
    <property type="term" value="P:cell division"/>
    <property type="evidence" value="ECO:0007669"/>
    <property type="project" value="UniProtKB-KW"/>
</dbReference>
<accession>A0A1F6M7J4</accession>
<keyword evidence="10" id="KW-0238">DNA-binding</keyword>
<comment type="subunit">
    <text evidence="13">Homohexamer. Forms a ring that surrounds DNA.</text>
</comment>
<protein>
    <recommendedName>
        <fullName evidence="17">FtsK domain-containing protein</fullName>
    </recommendedName>
</protein>
<comment type="similarity">
    <text evidence="2">Belongs to the FtsK/SpoIIIE/SftA family.</text>
</comment>
<dbReference type="InterPro" id="IPR025199">
    <property type="entry name" value="FtsK_4TM"/>
</dbReference>
<keyword evidence="3" id="KW-1003">Cell membrane</keyword>
<keyword evidence="4" id="KW-0132">Cell division</keyword>
<dbReference type="Gene3D" id="1.10.10.10">
    <property type="entry name" value="Winged helix-like DNA-binding domain superfamily/Winged helix DNA-binding domain"/>
    <property type="match status" value="1"/>
</dbReference>
<keyword evidence="9 16" id="KW-1133">Transmembrane helix</keyword>
<dbReference type="InterPro" id="IPR036390">
    <property type="entry name" value="WH_DNA-bd_sf"/>
</dbReference>
<keyword evidence="12" id="KW-0131">Cell cycle</keyword>
<feature type="transmembrane region" description="Helical" evidence="16">
    <location>
        <begin position="169"/>
        <end position="190"/>
    </location>
</feature>
<dbReference type="Gene3D" id="3.40.50.300">
    <property type="entry name" value="P-loop containing nucleotide triphosphate hydrolases"/>
    <property type="match status" value="1"/>
</dbReference>
<evidence type="ECO:0000256" key="14">
    <source>
        <dbReference type="PROSITE-ProRule" id="PRU00289"/>
    </source>
</evidence>
<evidence type="ECO:0000256" key="11">
    <source>
        <dbReference type="ARBA" id="ARBA00023136"/>
    </source>
</evidence>
<dbReference type="SUPFAM" id="SSF52540">
    <property type="entry name" value="P-loop containing nucleoside triphosphate hydrolases"/>
    <property type="match status" value="1"/>
</dbReference>
<evidence type="ECO:0000256" key="5">
    <source>
        <dbReference type="ARBA" id="ARBA00022692"/>
    </source>
</evidence>
<dbReference type="Pfam" id="PF09397">
    <property type="entry name" value="FtsK_gamma"/>
    <property type="match status" value="1"/>
</dbReference>
<evidence type="ECO:0000256" key="2">
    <source>
        <dbReference type="ARBA" id="ARBA00006474"/>
    </source>
</evidence>
<keyword evidence="7" id="KW-0159">Chromosome partition</keyword>
<dbReference type="InterPro" id="IPR036388">
    <property type="entry name" value="WH-like_DNA-bd_sf"/>
</dbReference>
<gene>
    <name evidence="18" type="ORF">A3C15_03660</name>
</gene>
<name>A0A1F6M7J4_9BACT</name>
<evidence type="ECO:0000256" key="7">
    <source>
        <dbReference type="ARBA" id="ARBA00022829"/>
    </source>
</evidence>
<sequence>MPIRTSPQRHSDPQPQRRQRATRVVYEKHQEPRGISKPLSTETKRILIPIILGLAALLSGLSLFGAAGIVGEFINNFLSLIFGVTRFVVPILLIIWAVLIERDEQLERKSHHVIGFVLFLLSANGLAHVSIPLADMIDTGVQGYRGGIVGLIFAYPLLRFTGIYAAAPILIIFLLMSIMLIFNFTISGLANFMHAVCGRVWRWFADSVMYTRTTVATGEEPLPEISQHRLATADDAAENDVEEEEEVVAEPQAAGDPISGKQEPLPMPRKHSFKPLPAFDLLLANKSKATAGDIKSNGQTIVDTLKQFGIGSELAEVRTGPTVTQYAIHPNKGVKVARIMALSNDLALALAAHPIRIEAPIPGKPYVGIEVPNERVALVTLRELLEAEEFQRRSSNMHMALGKDVAGKVWFADITKMPHLLVAGSTGSGKTVCLNTLILSLLYQNTDETLKLIMVDPKRVELTMYNGLPHLLTPVITDMTRCINALKWTISEMERRYDLLSKVGSRDIASYNKRVPQEKLPFIVFVIDELADLMMQAGAEVEGGIVRLAQMSRAVGIHLIVATQRPSVDVITGIMKANIPARIAFSVASITDSRTILDSAGAEKLLGRGDMLLQTADMSKPKRIQGAFVSEDEMKKVVDYWKADSAPEYNPLVVEKQAHSSTVFGDKGEEHDPLFEEAKEVVLESGKASTSLLQRRLKLGYARAARIIDELEAAGIVGPGDGAKPREILALKSADDIIKNGNTEMLDAMDGETPVEGDEESNDE</sequence>
<evidence type="ECO:0000256" key="4">
    <source>
        <dbReference type="ARBA" id="ARBA00022618"/>
    </source>
</evidence>
<dbReference type="CDD" id="cd01127">
    <property type="entry name" value="TrwB_TraG_TraD_VirD4"/>
    <property type="match status" value="1"/>
</dbReference>
<keyword evidence="5 16" id="KW-0812">Transmembrane</keyword>
<dbReference type="PANTHER" id="PTHR22683:SF41">
    <property type="entry name" value="DNA TRANSLOCASE FTSK"/>
    <property type="match status" value="1"/>
</dbReference>
<feature type="binding site" evidence="14">
    <location>
        <begin position="424"/>
        <end position="431"/>
    </location>
    <ligand>
        <name>ATP</name>
        <dbReference type="ChEBI" id="CHEBI:30616"/>
    </ligand>
</feature>
<evidence type="ECO:0000256" key="9">
    <source>
        <dbReference type="ARBA" id="ARBA00022989"/>
    </source>
</evidence>
<feature type="region of interest" description="Disordered" evidence="15">
    <location>
        <begin position="233"/>
        <end position="261"/>
    </location>
</feature>
<feature type="domain" description="FtsK" evidence="17">
    <location>
        <begin position="406"/>
        <end position="594"/>
    </location>
</feature>
<dbReference type="SUPFAM" id="SSF46785">
    <property type="entry name" value="Winged helix' DNA-binding domain"/>
    <property type="match status" value="1"/>
</dbReference>
<dbReference type="GO" id="GO:0003677">
    <property type="term" value="F:DNA binding"/>
    <property type="evidence" value="ECO:0007669"/>
    <property type="project" value="UniProtKB-KW"/>
</dbReference>
<dbReference type="InterPro" id="IPR002543">
    <property type="entry name" value="FtsK_dom"/>
</dbReference>
<evidence type="ECO:0000256" key="3">
    <source>
        <dbReference type="ARBA" id="ARBA00022475"/>
    </source>
</evidence>
<dbReference type="PANTHER" id="PTHR22683">
    <property type="entry name" value="SPORULATION PROTEIN RELATED"/>
    <property type="match status" value="1"/>
</dbReference>
<dbReference type="InterPro" id="IPR050206">
    <property type="entry name" value="FtsK/SpoIIIE/SftA"/>
</dbReference>
<comment type="subcellular location">
    <subcellularLocation>
        <location evidence="1">Cell membrane</location>
        <topology evidence="1">Multi-pass membrane protein</topology>
    </subcellularLocation>
</comment>
<dbReference type="InterPro" id="IPR003593">
    <property type="entry name" value="AAA+_ATPase"/>
</dbReference>
<evidence type="ECO:0000256" key="10">
    <source>
        <dbReference type="ARBA" id="ARBA00023125"/>
    </source>
</evidence>
<evidence type="ECO:0000313" key="18">
    <source>
        <dbReference type="EMBL" id="OGH67513.1"/>
    </source>
</evidence>
<evidence type="ECO:0000256" key="13">
    <source>
        <dbReference type="ARBA" id="ARBA00025923"/>
    </source>
</evidence>
<dbReference type="Pfam" id="PF17854">
    <property type="entry name" value="FtsK_alpha"/>
    <property type="match status" value="1"/>
</dbReference>
<evidence type="ECO:0000256" key="8">
    <source>
        <dbReference type="ARBA" id="ARBA00022840"/>
    </source>
</evidence>
<dbReference type="Proteomes" id="UP000176532">
    <property type="component" value="Unassembled WGS sequence"/>
</dbReference>
<keyword evidence="6 14" id="KW-0547">Nucleotide-binding</keyword>
<organism evidence="18 19">
    <name type="scientific">Candidatus Magasanikbacteria bacterium RIFCSPHIGHO2_02_FULL_50_9b</name>
    <dbReference type="NCBI Taxonomy" id="1798682"/>
    <lineage>
        <taxon>Bacteria</taxon>
        <taxon>Candidatus Magasanikiibacteriota</taxon>
    </lineage>
</organism>
<dbReference type="InterPro" id="IPR018541">
    <property type="entry name" value="Ftsk_gamma"/>
</dbReference>
<evidence type="ECO:0000259" key="17">
    <source>
        <dbReference type="PROSITE" id="PS50901"/>
    </source>
</evidence>
<dbReference type="Pfam" id="PF01580">
    <property type="entry name" value="FtsK_SpoIIIE"/>
    <property type="match status" value="1"/>
</dbReference>
<evidence type="ECO:0000256" key="16">
    <source>
        <dbReference type="SAM" id="Phobius"/>
    </source>
</evidence>
<feature type="region of interest" description="Disordered" evidence="15">
    <location>
        <begin position="1"/>
        <end position="23"/>
    </location>
</feature>
<proteinExistence type="inferred from homology"/>
<dbReference type="AlphaFoldDB" id="A0A1F6M7J4"/>
<keyword evidence="8 14" id="KW-0067">ATP-binding</keyword>
<dbReference type="GO" id="GO:0007059">
    <property type="term" value="P:chromosome segregation"/>
    <property type="evidence" value="ECO:0007669"/>
    <property type="project" value="UniProtKB-KW"/>
</dbReference>
<feature type="non-terminal residue" evidence="18">
    <location>
        <position position="764"/>
    </location>
</feature>